<evidence type="ECO:0000256" key="7">
    <source>
        <dbReference type="ARBA" id="ARBA00048679"/>
    </source>
</evidence>
<keyword evidence="4 11" id="KW-0418">Kinase</keyword>
<dbReference type="InterPro" id="IPR000719">
    <property type="entry name" value="Prot_kinase_dom"/>
</dbReference>
<sequence length="335" mass="38124">MHRRRRNGELVRETTRVWPKYKLTCFCYNDLKAATERFSVRNFIGEGGMGKVYKGWIDNHTMAPSKRGTGLAVAVKELRKENFWGHDEWQNELKFLSRFNHPNVVKLIGYCSEGDNRILVYEYMRKGSLEAHLNRESKRELDWKRRIRIAVGAARGLAYLHGASRPVIHRDLKASNILLDIDYTPKISDFGLAKFAPDCGKSHITTRILGTKGYFAPEYVATGHLTLKCDVYGFGVVLLQLFSGSPVIKKYSDGIAGDLAQWAKPYLCSRVEIQHVIDKKLATEYPVEDAYEFASIIGQCLDLNPRSRPTMREVVSALEKLDQHINSSSHNSITV</sequence>
<proteinExistence type="inferred from homology"/>
<dbReference type="InterPro" id="IPR011009">
    <property type="entry name" value="Kinase-like_dom_sf"/>
</dbReference>
<comment type="catalytic activity">
    <reaction evidence="6">
        <text>L-threonyl-[protein] + ATP = O-phospho-L-threonyl-[protein] + ADP + H(+)</text>
        <dbReference type="Rhea" id="RHEA:46608"/>
        <dbReference type="Rhea" id="RHEA-COMP:11060"/>
        <dbReference type="Rhea" id="RHEA-COMP:11605"/>
        <dbReference type="ChEBI" id="CHEBI:15378"/>
        <dbReference type="ChEBI" id="CHEBI:30013"/>
        <dbReference type="ChEBI" id="CHEBI:30616"/>
        <dbReference type="ChEBI" id="CHEBI:61977"/>
        <dbReference type="ChEBI" id="CHEBI:456216"/>
        <dbReference type="EC" id="2.7.11.1"/>
    </reaction>
</comment>
<dbReference type="Gene3D" id="3.30.200.20">
    <property type="entry name" value="Phosphorylase Kinase, domain 1"/>
    <property type="match status" value="1"/>
</dbReference>
<protein>
    <recommendedName>
        <fullName evidence="1">non-specific serine/threonine protein kinase</fullName>
        <ecNumber evidence="1">2.7.11.1</ecNumber>
    </recommendedName>
</protein>
<dbReference type="Pfam" id="PF00069">
    <property type="entry name" value="Pkinase"/>
    <property type="match status" value="1"/>
</dbReference>
<reference evidence="11 12" key="1">
    <citation type="submission" date="2023-12" db="EMBL/GenBank/DDBJ databases">
        <title>A high-quality genome assembly for Dillenia turbinata (Dilleniales).</title>
        <authorList>
            <person name="Chanderbali A."/>
        </authorList>
    </citation>
    <scope>NUCLEOTIDE SEQUENCE [LARGE SCALE GENOMIC DNA]</scope>
    <source>
        <strain evidence="11">LSX21</strain>
        <tissue evidence="11">Leaf</tissue>
    </source>
</reference>
<dbReference type="GO" id="GO:0004674">
    <property type="term" value="F:protein serine/threonine kinase activity"/>
    <property type="evidence" value="ECO:0007669"/>
    <property type="project" value="UniProtKB-KW"/>
</dbReference>
<evidence type="ECO:0000256" key="3">
    <source>
        <dbReference type="ARBA" id="ARBA00022741"/>
    </source>
</evidence>
<keyword evidence="5 8" id="KW-0067">ATP-binding</keyword>
<organism evidence="11 12">
    <name type="scientific">Dillenia turbinata</name>
    <dbReference type="NCBI Taxonomy" id="194707"/>
    <lineage>
        <taxon>Eukaryota</taxon>
        <taxon>Viridiplantae</taxon>
        <taxon>Streptophyta</taxon>
        <taxon>Embryophyta</taxon>
        <taxon>Tracheophyta</taxon>
        <taxon>Spermatophyta</taxon>
        <taxon>Magnoliopsida</taxon>
        <taxon>eudicotyledons</taxon>
        <taxon>Gunneridae</taxon>
        <taxon>Pentapetalae</taxon>
        <taxon>Dilleniales</taxon>
        <taxon>Dilleniaceae</taxon>
        <taxon>Dillenia</taxon>
    </lineage>
</organism>
<keyword evidence="2" id="KW-0808">Transferase</keyword>
<name>A0AAN8ZAP3_9MAGN</name>
<dbReference type="FunFam" id="3.30.200.20:FF:000228">
    <property type="entry name" value="Serine/threonine-protein kinase BIK1"/>
    <property type="match status" value="1"/>
</dbReference>
<dbReference type="Gene3D" id="1.10.510.10">
    <property type="entry name" value="Transferase(Phosphotransferase) domain 1"/>
    <property type="match status" value="1"/>
</dbReference>
<comment type="catalytic activity">
    <reaction evidence="7">
        <text>L-seryl-[protein] + ATP = O-phospho-L-seryl-[protein] + ADP + H(+)</text>
        <dbReference type="Rhea" id="RHEA:17989"/>
        <dbReference type="Rhea" id="RHEA-COMP:9863"/>
        <dbReference type="Rhea" id="RHEA-COMP:11604"/>
        <dbReference type="ChEBI" id="CHEBI:15378"/>
        <dbReference type="ChEBI" id="CHEBI:29999"/>
        <dbReference type="ChEBI" id="CHEBI:30616"/>
        <dbReference type="ChEBI" id="CHEBI:83421"/>
        <dbReference type="ChEBI" id="CHEBI:456216"/>
        <dbReference type="EC" id="2.7.11.1"/>
    </reaction>
</comment>
<dbReference type="InterPro" id="IPR050823">
    <property type="entry name" value="Plant_Ser_Thr_Prot_Kinase"/>
</dbReference>
<evidence type="ECO:0000259" key="10">
    <source>
        <dbReference type="PROSITE" id="PS50011"/>
    </source>
</evidence>
<keyword evidence="9" id="KW-0723">Serine/threonine-protein kinase</keyword>
<dbReference type="EMBL" id="JBAMMX010000011">
    <property type="protein sequence ID" value="KAK6931201.1"/>
    <property type="molecule type" value="Genomic_DNA"/>
</dbReference>
<dbReference type="PROSITE" id="PS00108">
    <property type="entry name" value="PROTEIN_KINASE_ST"/>
    <property type="match status" value="1"/>
</dbReference>
<evidence type="ECO:0000256" key="2">
    <source>
        <dbReference type="ARBA" id="ARBA00022679"/>
    </source>
</evidence>
<comment type="caution">
    <text evidence="11">The sequence shown here is derived from an EMBL/GenBank/DDBJ whole genome shotgun (WGS) entry which is preliminary data.</text>
</comment>
<dbReference type="CDD" id="cd14066">
    <property type="entry name" value="STKc_IRAK"/>
    <property type="match status" value="1"/>
</dbReference>
<dbReference type="PANTHER" id="PTHR45621">
    <property type="entry name" value="OS01G0588500 PROTEIN-RELATED"/>
    <property type="match status" value="1"/>
</dbReference>
<evidence type="ECO:0000256" key="9">
    <source>
        <dbReference type="RuleBase" id="RU000304"/>
    </source>
</evidence>
<accession>A0AAN8ZAP3</accession>
<evidence type="ECO:0000313" key="11">
    <source>
        <dbReference type="EMBL" id="KAK6931201.1"/>
    </source>
</evidence>
<evidence type="ECO:0000256" key="8">
    <source>
        <dbReference type="PROSITE-ProRule" id="PRU10141"/>
    </source>
</evidence>
<evidence type="ECO:0000256" key="5">
    <source>
        <dbReference type="ARBA" id="ARBA00022840"/>
    </source>
</evidence>
<dbReference type="PROSITE" id="PS00107">
    <property type="entry name" value="PROTEIN_KINASE_ATP"/>
    <property type="match status" value="1"/>
</dbReference>
<evidence type="ECO:0000256" key="4">
    <source>
        <dbReference type="ARBA" id="ARBA00022777"/>
    </source>
</evidence>
<dbReference type="PROSITE" id="PS50011">
    <property type="entry name" value="PROTEIN_KINASE_DOM"/>
    <property type="match status" value="1"/>
</dbReference>
<feature type="domain" description="Protein kinase" evidence="10">
    <location>
        <begin position="38"/>
        <end position="321"/>
    </location>
</feature>
<dbReference type="SUPFAM" id="SSF56112">
    <property type="entry name" value="Protein kinase-like (PK-like)"/>
    <property type="match status" value="1"/>
</dbReference>
<feature type="binding site" evidence="8">
    <location>
        <position position="76"/>
    </location>
    <ligand>
        <name>ATP</name>
        <dbReference type="ChEBI" id="CHEBI:30616"/>
    </ligand>
</feature>
<keyword evidence="3 8" id="KW-0547">Nucleotide-binding</keyword>
<dbReference type="FunFam" id="1.10.510.10:FF:000095">
    <property type="entry name" value="protein STRUBBELIG-RECEPTOR FAMILY 8"/>
    <property type="match status" value="1"/>
</dbReference>
<evidence type="ECO:0000256" key="6">
    <source>
        <dbReference type="ARBA" id="ARBA00047899"/>
    </source>
</evidence>
<evidence type="ECO:0000313" key="12">
    <source>
        <dbReference type="Proteomes" id="UP001370490"/>
    </source>
</evidence>
<comment type="similarity">
    <text evidence="9">Belongs to the protein kinase superfamily.</text>
</comment>
<dbReference type="GO" id="GO:0005524">
    <property type="term" value="F:ATP binding"/>
    <property type="evidence" value="ECO:0007669"/>
    <property type="project" value="UniProtKB-UniRule"/>
</dbReference>
<dbReference type="AlphaFoldDB" id="A0AAN8ZAP3"/>
<gene>
    <name evidence="11" type="ORF">RJ641_002994</name>
</gene>
<dbReference type="Proteomes" id="UP001370490">
    <property type="component" value="Unassembled WGS sequence"/>
</dbReference>
<keyword evidence="12" id="KW-1185">Reference proteome</keyword>
<dbReference type="EC" id="2.7.11.1" evidence="1"/>
<dbReference type="SMART" id="SM00220">
    <property type="entry name" value="S_TKc"/>
    <property type="match status" value="1"/>
</dbReference>
<dbReference type="InterPro" id="IPR008271">
    <property type="entry name" value="Ser/Thr_kinase_AS"/>
</dbReference>
<evidence type="ECO:0000256" key="1">
    <source>
        <dbReference type="ARBA" id="ARBA00012513"/>
    </source>
</evidence>
<dbReference type="InterPro" id="IPR017441">
    <property type="entry name" value="Protein_kinase_ATP_BS"/>
</dbReference>